<feature type="region of interest" description="Disordered" evidence="1">
    <location>
        <begin position="50"/>
        <end position="104"/>
    </location>
</feature>
<evidence type="ECO:0000313" key="2">
    <source>
        <dbReference type="EMBL" id="TVU28869.1"/>
    </source>
</evidence>
<name>A0A5J9UYD3_9POAL</name>
<feature type="non-terminal residue" evidence="2">
    <location>
        <position position="1"/>
    </location>
</feature>
<dbReference type="EMBL" id="RWGY01000011">
    <property type="protein sequence ID" value="TVU28869.1"/>
    <property type="molecule type" value="Genomic_DNA"/>
</dbReference>
<feature type="non-terminal residue" evidence="2">
    <location>
        <position position="135"/>
    </location>
</feature>
<evidence type="ECO:0000313" key="3">
    <source>
        <dbReference type="Proteomes" id="UP000324897"/>
    </source>
</evidence>
<comment type="caution">
    <text evidence="2">The sequence shown here is derived from an EMBL/GenBank/DDBJ whole genome shotgun (WGS) entry which is preliminary data.</text>
</comment>
<feature type="compositionally biased region" description="Basic residues" evidence="1">
    <location>
        <begin position="1"/>
        <end position="14"/>
    </location>
</feature>
<gene>
    <name evidence="2" type="ORF">EJB05_20405</name>
</gene>
<proteinExistence type="predicted"/>
<sequence>MALAPRRLKGRLRIYCKPSPPPPTSSSTASDPFSFLPSPCPFAADLRRRVRSGGRSGCTGSLDRGKGSGGAAPSDVKKGSGGAAPSGVVEGRRQHPSSVTEEGGWAAGAMAEKFMKNTGSQIARATVSNYQVVSA</sequence>
<dbReference type="AlphaFoldDB" id="A0A5J9UYD3"/>
<evidence type="ECO:0000256" key="1">
    <source>
        <dbReference type="SAM" id="MobiDB-lite"/>
    </source>
</evidence>
<dbReference type="Gramene" id="TVU28869">
    <property type="protein sequence ID" value="TVU28869"/>
    <property type="gene ID" value="EJB05_20405"/>
</dbReference>
<protein>
    <submittedName>
        <fullName evidence="2">Uncharacterized protein</fullName>
    </submittedName>
</protein>
<accession>A0A5J9UYD3</accession>
<reference evidence="2 3" key="1">
    <citation type="journal article" date="2019" name="Sci. Rep.">
        <title>A high-quality genome of Eragrostis curvula grass provides insights into Poaceae evolution and supports new strategies to enhance forage quality.</title>
        <authorList>
            <person name="Carballo J."/>
            <person name="Santos B.A.C.M."/>
            <person name="Zappacosta D."/>
            <person name="Garbus I."/>
            <person name="Selva J.P."/>
            <person name="Gallo C.A."/>
            <person name="Diaz A."/>
            <person name="Albertini E."/>
            <person name="Caccamo M."/>
            <person name="Echenique V."/>
        </authorList>
    </citation>
    <scope>NUCLEOTIDE SEQUENCE [LARGE SCALE GENOMIC DNA]</scope>
    <source>
        <strain evidence="3">cv. Victoria</strain>
        <tissue evidence="2">Leaf</tissue>
    </source>
</reference>
<feature type="region of interest" description="Disordered" evidence="1">
    <location>
        <begin position="1"/>
        <end position="35"/>
    </location>
</feature>
<keyword evidence="3" id="KW-1185">Reference proteome</keyword>
<feature type="compositionally biased region" description="Low complexity" evidence="1">
    <location>
        <begin position="25"/>
        <end position="35"/>
    </location>
</feature>
<dbReference type="Proteomes" id="UP000324897">
    <property type="component" value="Chromosome 1"/>
</dbReference>
<organism evidence="2 3">
    <name type="scientific">Eragrostis curvula</name>
    <name type="common">weeping love grass</name>
    <dbReference type="NCBI Taxonomy" id="38414"/>
    <lineage>
        <taxon>Eukaryota</taxon>
        <taxon>Viridiplantae</taxon>
        <taxon>Streptophyta</taxon>
        <taxon>Embryophyta</taxon>
        <taxon>Tracheophyta</taxon>
        <taxon>Spermatophyta</taxon>
        <taxon>Magnoliopsida</taxon>
        <taxon>Liliopsida</taxon>
        <taxon>Poales</taxon>
        <taxon>Poaceae</taxon>
        <taxon>PACMAD clade</taxon>
        <taxon>Chloridoideae</taxon>
        <taxon>Eragrostideae</taxon>
        <taxon>Eragrostidinae</taxon>
        <taxon>Eragrostis</taxon>
    </lineage>
</organism>